<feature type="transmembrane region" description="Helical" evidence="1">
    <location>
        <begin position="36"/>
        <end position="54"/>
    </location>
</feature>
<proteinExistence type="predicted"/>
<dbReference type="Proteomes" id="UP000183868">
    <property type="component" value="Chromosome"/>
</dbReference>
<evidence type="ECO:0000313" key="5">
    <source>
        <dbReference type="Proteomes" id="UP000183868"/>
    </source>
</evidence>
<sequence length="195" mass="21650">MEKEKITLEKQIPRIISIGILWGIVELYGSRILKGLQPELFSIWMPFIVALLLISAKRLAPMRGSVLLMGVIAALMKFFFAGMSVEGPFIAILCEAALAEALFVLLGVNFRADISVGVGLQLYSAFHPLLTKGLFCNSIHFVKFKRWVLNESLFKRFEWGDTSVMAFFLALHVLAGIFAALLFAAGIKLKEGVKK</sequence>
<keyword evidence="1" id="KW-0472">Membrane</keyword>
<protein>
    <recommendedName>
        <fullName evidence="6">Energy-coupling factor transport system substrate-specific component</fullName>
    </recommendedName>
</protein>
<feature type="transmembrane region" description="Helical" evidence="1">
    <location>
        <begin position="89"/>
        <end position="110"/>
    </location>
</feature>
<keyword evidence="1" id="KW-1133">Transmembrane helix</keyword>
<name>H1XYE2_CALAY</name>
<accession>H1XYE2</accession>
<dbReference type="PaxDb" id="880073-Calab_3611"/>
<organism evidence="3 4">
    <name type="scientific">Caldithrix abyssi DSM 13497</name>
    <dbReference type="NCBI Taxonomy" id="880073"/>
    <lineage>
        <taxon>Bacteria</taxon>
        <taxon>Pseudomonadati</taxon>
        <taxon>Calditrichota</taxon>
        <taxon>Calditrichia</taxon>
        <taxon>Calditrichales</taxon>
        <taxon>Calditrichaceae</taxon>
        <taxon>Caldithrix</taxon>
    </lineage>
</organism>
<evidence type="ECO:0008006" key="6">
    <source>
        <dbReference type="Google" id="ProtNLM"/>
    </source>
</evidence>
<evidence type="ECO:0000313" key="3">
    <source>
        <dbReference type="EMBL" id="EHO43209.1"/>
    </source>
</evidence>
<evidence type="ECO:0000313" key="4">
    <source>
        <dbReference type="Proteomes" id="UP000004671"/>
    </source>
</evidence>
<dbReference type="HOGENOM" id="CLU_1394080_0_0_0"/>
<dbReference type="KEGG" id="caby:Cabys_2555"/>
<keyword evidence="4" id="KW-1185">Reference proteome</keyword>
<dbReference type="EMBL" id="CM001402">
    <property type="protein sequence ID" value="EHO43209.1"/>
    <property type="molecule type" value="Genomic_DNA"/>
</dbReference>
<evidence type="ECO:0000313" key="2">
    <source>
        <dbReference type="EMBL" id="APF19304.1"/>
    </source>
</evidence>
<evidence type="ECO:0000256" key="1">
    <source>
        <dbReference type="SAM" id="Phobius"/>
    </source>
</evidence>
<dbReference type="Proteomes" id="UP000004671">
    <property type="component" value="Chromosome"/>
</dbReference>
<dbReference type="RefSeq" id="WP_006930752.1">
    <property type="nucleotide sequence ID" value="NZ_CM001402.1"/>
</dbReference>
<reference evidence="3 4" key="1">
    <citation type="submission" date="2011-09" db="EMBL/GenBank/DDBJ databases">
        <title>The permanent draft genome of Caldithrix abyssi DSM 13497.</title>
        <authorList>
            <consortium name="US DOE Joint Genome Institute (JGI-PGF)"/>
            <person name="Lucas S."/>
            <person name="Han J."/>
            <person name="Lapidus A."/>
            <person name="Bruce D."/>
            <person name="Goodwin L."/>
            <person name="Pitluck S."/>
            <person name="Peters L."/>
            <person name="Kyrpides N."/>
            <person name="Mavromatis K."/>
            <person name="Ivanova N."/>
            <person name="Mikhailova N."/>
            <person name="Chertkov O."/>
            <person name="Detter J.C."/>
            <person name="Tapia R."/>
            <person name="Han C."/>
            <person name="Land M."/>
            <person name="Hauser L."/>
            <person name="Markowitz V."/>
            <person name="Cheng J.-F."/>
            <person name="Hugenholtz P."/>
            <person name="Woyke T."/>
            <person name="Wu D."/>
            <person name="Spring S."/>
            <person name="Brambilla E."/>
            <person name="Klenk H.-P."/>
            <person name="Eisen J.A."/>
        </authorList>
    </citation>
    <scope>NUCLEOTIDE SEQUENCE [LARGE SCALE GENOMIC DNA]</scope>
    <source>
        <strain evidence="3 4">DSM 13497</strain>
    </source>
</reference>
<feature type="transmembrane region" description="Helical" evidence="1">
    <location>
        <begin position="162"/>
        <end position="187"/>
    </location>
</feature>
<dbReference type="STRING" id="880073.Cabys_2555"/>
<dbReference type="AlphaFoldDB" id="H1XYE2"/>
<keyword evidence="1" id="KW-0812">Transmembrane</keyword>
<feature type="transmembrane region" description="Helical" evidence="1">
    <location>
        <begin position="122"/>
        <end position="142"/>
    </location>
</feature>
<gene>
    <name evidence="2" type="ORF">Cabys_2555</name>
    <name evidence="3" type="ORF">Calab_3611</name>
</gene>
<reference evidence="2 5" key="2">
    <citation type="submission" date="2016-11" db="EMBL/GenBank/DDBJ databases">
        <title>Genomic analysis of Caldithrix abyssi and proposal of a novel bacterial phylum Caldithrichaeota.</title>
        <authorList>
            <person name="Kublanov I."/>
            <person name="Sigalova O."/>
            <person name="Gavrilov S."/>
            <person name="Lebedinsky A."/>
            <person name="Ivanova N."/>
            <person name="Daum C."/>
            <person name="Reddy T."/>
            <person name="Klenk H.P."/>
            <person name="Goker M."/>
            <person name="Reva O."/>
            <person name="Miroshnichenko M."/>
            <person name="Kyprides N."/>
            <person name="Woyke T."/>
            <person name="Gelfand M."/>
        </authorList>
    </citation>
    <scope>NUCLEOTIDE SEQUENCE [LARGE SCALE GENOMIC DNA]</scope>
    <source>
        <strain evidence="2 5">LF13</strain>
    </source>
</reference>
<dbReference type="InParanoid" id="H1XYE2"/>
<feature type="transmembrane region" description="Helical" evidence="1">
    <location>
        <begin position="66"/>
        <end position="83"/>
    </location>
</feature>
<feature type="transmembrane region" description="Helical" evidence="1">
    <location>
        <begin position="12"/>
        <end position="30"/>
    </location>
</feature>
<dbReference type="EMBL" id="CP018099">
    <property type="protein sequence ID" value="APF19304.1"/>
    <property type="molecule type" value="Genomic_DNA"/>
</dbReference>